<sequence>MPRQQMVKGENMLRRRSERLRLLRLKKGEKIDVNYADFIDDDRFDDLVDVIEDEKDSDYDFKTESKKKHTSGKRAGKKRSFLNAEINHSTIHQENQGRLESPGRREDSASEMFPSKPSPFVLVTNEFSYKESLMDFAKAGGHLAERIAQKYYDHNQAMVFLRRKQQENIMKSFHQRSQEQCIPPLFLFQQQQQQQPHQMNYRRILPMHQKWNPNLDNLNPPHSLFSTNGGMFGGVPPSGYGNLSAQNMGFLPQLGVTTTSVDTQRLASFIRAPSINEGMLGCSSSEFGSYTMGQNMVLLPSFGVSTSTDGSLSVPRFMETPAVTSKFQFL</sequence>
<organism evidence="2 3">
    <name type="scientific">Zostera marina</name>
    <name type="common">Eelgrass</name>
    <dbReference type="NCBI Taxonomy" id="29655"/>
    <lineage>
        <taxon>Eukaryota</taxon>
        <taxon>Viridiplantae</taxon>
        <taxon>Streptophyta</taxon>
        <taxon>Embryophyta</taxon>
        <taxon>Tracheophyta</taxon>
        <taxon>Spermatophyta</taxon>
        <taxon>Magnoliopsida</taxon>
        <taxon>Liliopsida</taxon>
        <taxon>Zosteraceae</taxon>
        <taxon>Zostera</taxon>
    </lineage>
</organism>
<reference evidence="3" key="1">
    <citation type="journal article" date="2016" name="Nature">
        <title>The genome of the seagrass Zostera marina reveals angiosperm adaptation to the sea.</title>
        <authorList>
            <person name="Olsen J.L."/>
            <person name="Rouze P."/>
            <person name="Verhelst B."/>
            <person name="Lin Y.-C."/>
            <person name="Bayer T."/>
            <person name="Collen J."/>
            <person name="Dattolo E."/>
            <person name="De Paoli E."/>
            <person name="Dittami S."/>
            <person name="Maumus F."/>
            <person name="Michel G."/>
            <person name="Kersting A."/>
            <person name="Lauritano C."/>
            <person name="Lohaus R."/>
            <person name="Toepel M."/>
            <person name="Tonon T."/>
            <person name="Vanneste K."/>
            <person name="Amirebrahimi M."/>
            <person name="Brakel J."/>
            <person name="Bostroem C."/>
            <person name="Chovatia M."/>
            <person name="Grimwood J."/>
            <person name="Jenkins J.W."/>
            <person name="Jueterbock A."/>
            <person name="Mraz A."/>
            <person name="Stam W.T."/>
            <person name="Tice H."/>
            <person name="Bornberg-Bauer E."/>
            <person name="Green P.J."/>
            <person name="Pearson G.A."/>
            <person name="Procaccini G."/>
            <person name="Duarte C.M."/>
            <person name="Schmutz J."/>
            <person name="Reusch T.B.H."/>
            <person name="Van de Peer Y."/>
        </authorList>
    </citation>
    <scope>NUCLEOTIDE SEQUENCE [LARGE SCALE GENOMIC DNA]</scope>
    <source>
        <strain evidence="3">cv. Finnish</strain>
    </source>
</reference>
<protein>
    <submittedName>
        <fullName evidence="2">Uncharacterized protein</fullName>
    </submittedName>
</protein>
<feature type="compositionally biased region" description="Basic and acidic residues" evidence="1">
    <location>
        <begin position="95"/>
        <end position="108"/>
    </location>
</feature>
<evidence type="ECO:0000256" key="1">
    <source>
        <dbReference type="SAM" id="MobiDB-lite"/>
    </source>
</evidence>
<dbReference type="Proteomes" id="UP000036987">
    <property type="component" value="Unassembled WGS sequence"/>
</dbReference>
<gene>
    <name evidence="2" type="ORF">ZOSMA_106G00090</name>
</gene>
<accession>A0A0K9Q4M4</accession>
<feature type="region of interest" description="Disordered" evidence="1">
    <location>
        <begin position="63"/>
        <end position="115"/>
    </location>
</feature>
<feature type="compositionally biased region" description="Basic residues" evidence="1">
    <location>
        <begin position="65"/>
        <end position="80"/>
    </location>
</feature>
<keyword evidence="3" id="KW-1185">Reference proteome</keyword>
<evidence type="ECO:0000313" key="3">
    <source>
        <dbReference type="Proteomes" id="UP000036987"/>
    </source>
</evidence>
<proteinExistence type="predicted"/>
<dbReference type="AlphaFoldDB" id="A0A0K9Q4M4"/>
<comment type="caution">
    <text evidence="2">The sequence shown here is derived from an EMBL/GenBank/DDBJ whole genome shotgun (WGS) entry which is preliminary data.</text>
</comment>
<dbReference type="EMBL" id="LFYR01000079">
    <property type="protein sequence ID" value="KMZ76104.1"/>
    <property type="molecule type" value="Genomic_DNA"/>
</dbReference>
<name>A0A0K9Q4M4_ZOSMR</name>
<evidence type="ECO:0000313" key="2">
    <source>
        <dbReference type="EMBL" id="KMZ76104.1"/>
    </source>
</evidence>